<dbReference type="Pfam" id="PF01245">
    <property type="entry name" value="Ribosomal_L19"/>
    <property type="match status" value="1"/>
</dbReference>
<evidence type="ECO:0000256" key="1">
    <source>
        <dbReference type="ARBA" id="ARBA00005781"/>
    </source>
</evidence>
<protein>
    <recommendedName>
        <fullName evidence="4">50S ribosomal protein L19</fullName>
    </recommendedName>
</protein>
<dbReference type="InterPro" id="IPR001857">
    <property type="entry name" value="Ribosomal_bL19"/>
</dbReference>
<evidence type="ECO:0000256" key="2">
    <source>
        <dbReference type="ARBA" id="ARBA00022980"/>
    </source>
</evidence>
<keyword evidence="3 4" id="KW-0687">Ribonucleoprotein</keyword>
<gene>
    <name evidence="6" type="primary">rplS</name>
    <name evidence="6" type="ORF">B9J77_00590</name>
</gene>
<dbReference type="AlphaFoldDB" id="A0A399FY74"/>
<feature type="region of interest" description="Disordered" evidence="5">
    <location>
        <begin position="91"/>
        <end position="123"/>
    </location>
</feature>
<sequence>MKNVKESFRVGDIVRIKTTVVEGDKKRAQTFEGIVIRLRGRGLSETFTTRRISYGTGVERIFPLHSPLLESIKVVESKKVRQGRPYYLRDLSGKAARLKHRQPGKKDEGSGRGKKKTAKNVDE</sequence>
<evidence type="ECO:0000313" key="6">
    <source>
        <dbReference type="EMBL" id="RII01067.1"/>
    </source>
</evidence>
<organism evidence="6 7">
    <name type="scientific">candidate division NPL-UPA2 bacterium Unc8</name>
    <dbReference type="NCBI Taxonomy" id="1980939"/>
    <lineage>
        <taxon>Bacteria</taxon>
    </lineage>
</organism>
<dbReference type="InterPro" id="IPR038657">
    <property type="entry name" value="Ribosomal_bL19_sf"/>
</dbReference>
<evidence type="ECO:0000313" key="7">
    <source>
        <dbReference type="Proteomes" id="UP000266287"/>
    </source>
</evidence>
<comment type="similarity">
    <text evidence="1 4">Belongs to the bacterial ribosomal protein bL19 family.</text>
</comment>
<accession>A0A399FY74</accession>
<dbReference type="Proteomes" id="UP000266287">
    <property type="component" value="Unassembled WGS sequence"/>
</dbReference>
<dbReference type="GO" id="GO:0003735">
    <property type="term" value="F:structural constituent of ribosome"/>
    <property type="evidence" value="ECO:0007669"/>
    <property type="project" value="InterPro"/>
</dbReference>
<feature type="compositionally biased region" description="Basic residues" evidence="5">
    <location>
        <begin position="112"/>
        <end position="123"/>
    </location>
</feature>
<dbReference type="GO" id="GO:0022625">
    <property type="term" value="C:cytosolic large ribosomal subunit"/>
    <property type="evidence" value="ECO:0007669"/>
    <property type="project" value="TreeGrafter"/>
</dbReference>
<comment type="function">
    <text evidence="4">This protein is located at the 30S-50S ribosomal subunit interface and may play a role in the structure and function of the aminoacyl-tRNA binding site.</text>
</comment>
<evidence type="ECO:0000256" key="3">
    <source>
        <dbReference type="ARBA" id="ARBA00023274"/>
    </source>
</evidence>
<dbReference type="PANTHER" id="PTHR15680">
    <property type="entry name" value="RIBOSOMAL PROTEIN L19"/>
    <property type="match status" value="1"/>
</dbReference>
<keyword evidence="2 6" id="KW-0689">Ribosomal protein</keyword>
<dbReference type="PIRSF" id="PIRSF002191">
    <property type="entry name" value="Ribosomal_L19"/>
    <property type="match status" value="1"/>
</dbReference>
<proteinExistence type="inferred from homology"/>
<evidence type="ECO:0000256" key="5">
    <source>
        <dbReference type="SAM" id="MobiDB-lite"/>
    </source>
</evidence>
<evidence type="ECO:0000256" key="4">
    <source>
        <dbReference type="RuleBase" id="RU000559"/>
    </source>
</evidence>
<dbReference type="NCBIfam" id="TIGR01024">
    <property type="entry name" value="rplS_bact"/>
    <property type="match status" value="1"/>
</dbReference>
<dbReference type="GO" id="GO:0006412">
    <property type="term" value="P:translation"/>
    <property type="evidence" value="ECO:0007669"/>
    <property type="project" value="InterPro"/>
</dbReference>
<dbReference type="InterPro" id="IPR008991">
    <property type="entry name" value="Translation_prot_SH3-like_sf"/>
</dbReference>
<comment type="caution">
    <text evidence="6">The sequence shown here is derived from an EMBL/GenBank/DDBJ whole genome shotgun (WGS) entry which is preliminary data.</text>
</comment>
<dbReference type="PANTHER" id="PTHR15680:SF9">
    <property type="entry name" value="LARGE RIBOSOMAL SUBUNIT PROTEIN BL19M"/>
    <property type="match status" value="1"/>
</dbReference>
<name>A0A399FY74_UNCN2</name>
<dbReference type="SUPFAM" id="SSF50104">
    <property type="entry name" value="Translation proteins SH3-like domain"/>
    <property type="match status" value="1"/>
</dbReference>
<dbReference type="Gene3D" id="2.30.30.790">
    <property type="match status" value="1"/>
</dbReference>
<reference evidence="6 7" key="1">
    <citation type="submission" date="2018-08" db="EMBL/GenBank/DDBJ databases">
        <title>Draft genome of candidate division NPL-UPA2 bacterium Unc8 that adapted to ultra-basic serpentinizing groundwater.</title>
        <authorList>
            <person name="Ishii S."/>
            <person name="Suzuki S."/>
            <person name="Nealson K.H."/>
        </authorList>
    </citation>
    <scope>NUCLEOTIDE SEQUENCE [LARGE SCALE GENOMIC DNA]</scope>
    <source>
        <strain evidence="6">Unc8</strain>
    </source>
</reference>
<dbReference type="PRINTS" id="PR00061">
    <property type="entry name" value="RIBOSOMALL19"/>
</dbReference>
<dbReference type="EMBL" id="NDHY01000001">
    <property type="protein sequence ID" value="RII01067.1"/>
    <property type="molecule type" value="Genomic_DNA"/>
</dbReference>